<feature type="transmembrane region" description="Helical" evidence="1">
    <location>
        <begin position="7"/>
        <end position="28"/>
    </location>
</feature>
<dbReference type="STRING" id="126957.T1JHQ8"/>
<dbReference type="InterPro" id="IPR057539">
    <property type="entry name" value="RXYLT1_N"/>
</dbReference>
<dbReference type="eggNOG" id="ENOG502QT2E">
    <property type="taxonomic scope" value="Eukaryota"/>
</dbReference>
<feature type="domain" description="RXYLT1 C-terminal" evidence="2">
    <location>
        <begin position="269"/>
        <end position="326"/>
    </location>
</feature>
<feature type="domain" description="RXYLT1 N-terminal" evidence="3">
    <location>
        <begin position="133"/>
        <end position="263"/>
    </location>
</feature>
<dbReference type="Pfam" id="PF24785">
    <property type="entry name" value="RXYLT1_C"/>
    <property type="match status" value="1"/>
</dbReference>
<dbReference type="InterPro" id="IPR055286">
    <property type="entry name" value="RXYLT1-like"/>
</dbReference>
<dbReference type="GO" id="GO:0035269">
    <property type="term" value="P:protein O-linked glycosylation via mannose"/>
    <property type="evidence" value="ECO:0007669"/>
    <property type="project" value="InterPro"/>
</dbReference>
<dbReference type="PANTHER" id="PTHR15576:SF1">
    <property type="entry name" value="RIBITOL-5-PHOSPHATE XYLOSYLTRANSFERASE 1"/>
    <property type="match status" value="1"/>
</dbReference>
<reference evidence="5" key="1">
    <citation type="submission" date="2011-05" db="EMBL/GenBank/DDBJ databases">
        <authorList>
            <person name="Richards S.R."/>
            <person name="Qu J."/>
            <person name="Jiang H."/>
            <person name="Jhangiani S.N."/>
            <person name="Agravi P."/>
            <person name="Goodspeed R."/>
            <person name="Gross S."/>
            <person name="Mandapat C."/>
            <person name="Jackson L."/>
            <person name="Mathew T."/>
            <person name="Pu L."/>
            <person name="Thornton R."/>
            <person name="Saada N."/>
            <person name="Wilczek-Boney K.B."/>
            <person name="Lee S."/>
            <person name="Kovar C."/>
            <person name="Wu Y."/>
            <person name="Scherer S.E."/>
            <person name="Worley K.C."/>
            <person name="Muzny D.M."/>
            <person name="Gibbs R."/>
        </authorList>
    </citation>
    <scope>NUCLEOTIDE SEQUENCE</scope>
    <source>
        <strain evidence="5">Brora</strain>
    </source>
</reference>
<accession>T1JHQ8</accession>
<evidence type="ECO:0000256" key="1">
    <source>
        <dbReference type="SAM" id="Phobius"/>
    </source>
</evidence>
<keyword evidence="1" id="KW-1133">Transmembrane helix</keyword>
<keyword evidence="1" id="KW-0812">Transmembrane</keyword>
<sequence length="355" mass="41064">MSPTVKRIAFILFSGYLILTCYTAYILISSNSSISKRKIDKLWSLTGTGDEEWNPWGEDLEREKNLKIANADVHKIKWWSNKTLDYGRILSRNNSSEINIEIWAKSAIGLYLNNYNKHVRVPVFNSFNQFDEGLYLWEHILGGKIEKKMNGIWSYGFKKVDNIKFKFRTGPGVIPSKVPASVHYLVLTLNGRDPNKISFAKMWLYFLPQLPNLRGVAVLLLGDERCQNDWILPYMSVNKGIVNVTFLVYDSPLVDHDHFFQWPLGVATYRNFPKIEVKHLDLEEPRPFICNFVGTIYKNSTRSKMVDALKEREFHKQCIIKTRQDCHSLGSGALDIVADTKQLLSFTVYVTNYFD</sequence>
<dbReference type="PANTHER" id="PTHR15576">
    <property type="entry name" value="RIBITOL-5-PHOSPHATE XYLOSYLTRANSFERASE 1"/>
    <property type="match status" value="1"/>
</dbReference>
<protein>
    <submittedName>
        <fullName evidence="4">Uncharacterized protein</fullName>
    </submittedName>
</protein>
<dbReference type="GO" id="GO:0120053">
    <property type="term" value="F:ribitol beta-1,4-xylosyltransferase activity"/>
    <property type="evidence" value="ECO:0007669"/>
    <property type="project" value="InterPro"/>
</dbReference>
<evidence type="ECO:0000259" key="2">
    <source>
        <dbReference type="Pfam" id="PF24785"/>
    </source>
</evidence>
<dbReference type="AlphaFoldDB" id="T1JHQ8"/>
<evidence type="ECO:0000259" key="3">
    <source>
        <dbReference type="Pfam" id="PF24786"/>
    </source>
</evidence>
<organism evidence="4 5">
    <name type="scientific">Strigamia maritima</name>
    <name type="common">European centipede</name>
    <name type="synonym">Geophilus maritimus</name>
    <dbReference type="NCBI Taxonomy" id="126957"/>
    <lineage>
        <taxon>Eukaryota</taxon>
        <taxon>Metazoa</taxon>
        <taxon>Ecdysozoa</taxon>
        <taxon>Arthropoda</taxon>
        <taxon>Myriapoda</taxon>
        <taxon>Chilopoda</taxon>
        <taxon>Pleurostigmophora</taxon>
        <taxon>Geophilomorpha</taxon>
        <taxon>Linotaeniidae</taxon>
        <taxon>Strigamia</taxon>
    </lineage>
</organism>
<name>T1JHQ8_STRMM</name>
<dbReference type="HOGENOM" id="CLU_040812_0_0_1"/>
<keyword evidence="1" id="KW-0472">Membrane</keyword>
<proteinExistence type="predicted"/>
<reference evidence="4" key="2">
    <citation type="submission" date="2015-02" db="UniProtKB">
        <authorList>
            <consortium name="EnsemblMetazoa"/>
        </authorList>
    </citation>
    <scope>IDENTIFICATION</scope>
</reference>
<dbReference type="PhylomeDB" id="T1JHQ8"/>
<dbReference type="GO" id="GO:0005794">
    <property type="term" value="C:Golgi apparatus"/>
    <property type="evidence" value="ECO:0007669"/>
    <property type="project" value="TreeGrafter"/>
</dbReference>
<dbReference type="Proteomes" id="UP000014500">
    <property type="component" value="Unassembled WGS sequence"/>
</dbReference>
<dbReference type="EMBL" id="JH432107">
    <property type="status" value="NOT_ANNOTATED_CDS"/>
    <property type="molecule type" value="Genomic_DNA"/>
</dbReference>
<evidence type="ECO:0000313" key="5">
    <source>
        <dbReference type="Proteomes" id="UP000014500"/>
    </source>
</evidence>
<dbReference type="Pfam" id="PF24786">
    <property type="entry name" value="RXYLT1_N"/>
    <property type="match status" value="1"/>
</dbReference>
<keyword evidence="5" id="KW-1185">Reference proteome</keyword>
<dbReference type="EnsemblMetazoa" id="SMAR013389-RA">
    <property type="protein sequence ID" value="SMAR013389-PA"/>
    <property type="gene ID" value="SMAR013389"/>
</dbReference>
<evidence type="ECO:0000313" key="4">
    <source>
        <dbReference type="EnsemblMetazoa" id="SMAR013389-PA"/>
    </source>
</evidence>
<dbReference type="InterPro" id="IPR057538">
    <property type="entry name" value="RXYLT1_C"/>
</dbReference>